<sequence length="306" mass="33908">MKSWAVKSWNVVAGHRWLSVAILLVLCLVAAARLTLTHRDDIGLIVILCAIALIADRFWPTLDYRLTAAPMAPLVAFVGCDGSGKSTLTTDLFKAVSDVQPTAVSYLGLGSGAIGERIKRLPIIGRHVERRLARKAAQTRTRGEKIPGLFTALVVYMFSLARLRRFNQMLKLRRAGVVILTDRYPQIEYPGFYDGPGLSAASPRSRLVFALARQERRLYEYMTSFRPDVVVRLDVDVDTALARKPDHRADLLRKKVEVTPLLRFAGAPIVDLDATLPYTVVYRQAAQILGSTIARRAVDRLSAIAA</sequence>
<organism evidence="2 3">
    <name type="scientific">Sphingomonas abietis</name>
    <dbReference type="NCBI Taxonomy" id="3012344"/>
    <lineage>
        <taxon>Bacteria</taxon>
        <taxon>Pseudomonadati</taxon>
        <taxon>Pseudomonadota</taxon>
        <taxon>Alphaproteobacteria</taxon>
        <taxon>Sphingomonadales</taxon>
        <taxon>Sphingomonadaceae</taxon>
        <taxon>Sphingomonas</taxon>
    </lineage>
</organism>
<evidence type="ECO:0000256" key="1">
    <source>
        <dbReference type="SAM" id="Phobius"/>
    </source>
</evidence>
<feature type="transmembrane region" description="Helical" evidence="1">
    <location>
        <begin position="42"/>
        <end position="59"/>
    </location>
</feature>
<reference evidence="2 3" key="1">
    <citation type="submission" date="2022-12" db="EMBL/GenBank/DDBJ databases">
        <title>Sphingomonas abieness sp. nov., an endophytic bacterium isolated from Abies koreana.</title>
        <authorList>
            <person name="Jiang L."/>
            <person name="Lee J."/>
        </authorList>
    </citation>
    <scope>NUCLEOTIDE SEQUENCE [LARGE SCALE GENOMIC DNA]</scope>
    <source>
        <strain evidence="3">PAMB 00755</strain>
    </source>
</reference>
<accession>A0ABY7NJ70</accession>
<dbReference type="SUPFAM" id="SSF52540">
    <property type="entry name" value="P-loop containing nucleoside triphosphate hydrolases"/>
    <property type="match status" value="1"/>
</dbReference>
<name>A0ABY7NJ70_9SPHN</name>
<keyword evidence="1" id="KW-1133">Transmembrane helix</keyword>
<feature type="transmembrane region" description="Helical" evidence="1">
    <location>
        <begin position="146"/>
        <end position="163"/>
    </location>
</feature>
<protein>
    <recommendedName>
        <fullName evidence="4">ATP-binding protein</fullName>
    </recommendedName>
</protein>
<dbReference type="Gene3D" id="3.40.50.300">
    <property type="entry name" value="P-loop containing nucleotide triphosphate hydrolases"/>
    <property type="match status" value="1"/>
</dbReference>
<feature type="transmembrane region" description="Helical" evidence="1">
    <location>
        <begin position="17"/>
        <end position="35"/>
    </location>
</feature>
<keyword evidence="3" id="KW-1185">Reference proteome</keyword>
<keyword evidence="1" id="KW-0472">Membrane</keyword>
<gene>
    <name evidence="2" type="ORF">PBT88_12555</name>
</gene>
<evidence type="ECO:0000313" key="3">
    <source>
        <dbReference type="Proteomes" id="UP001210865"/>
    </source>
</evidence>
<dbReference type="InterPro" id="IPR027417">
    <property type="entry name" value="P-loop_NTPase"/>
</dbReference>
<dbReference type="EMBL" id="CP115174">
    <property type="protein sequence ID" value="WBO21035.1"/>
    <property type="molecule type" value="Genomic_DNA"/>
</dbReference>
<evidence type="ECO:0008006" key="4">
    <source>
        <dbReference type="Google" id="ProtNLM"/>
    </source>
</evidence>
<dbReference type="Proteomes" id="UP001210865">
    <property type="component" value="Chromosome"/>
</dbReference>
<proteinExistence type="predicted"/>
<evidence type="ECO:0000313" key="2">
    <source>
        <dbReference type="EMBL" id="WBO21035.1"/>
    </source>
</evidence>
<dbReference type="RefSeq" id="WP_270075685.1">
    <property type="nucleotide sequence ID" value="NZ_CP115174.1"/>
</dbReference>
<keyword evidence="1" id="KW-0812">Transmembrane</keyword>